<feature type="domain" description="HTH cro/C1-type" evidence="2">
    <location>
        <begin position="78"/>
        <end position="133"/>
    </location>
</feature>
<keyword evidence="4" id="KW-1185">Reference proteome</keyword>
<evidence type="ECO:0000256" key="1">
    <source>
        <dbReference type="SAM" id="MobiDB-lite"/>
    </source>
</evidence>
<protein>
    <submittedName>
        <fullName evidence="3">Transcriptional regulator with XRE-family HTH domain</fullName>
    </submittedName>
</protein>
<feature type="compositionally biased region" description="Basic residues" evidence="1">
    <location>
        <begin position="310"/>
        <end position="319"/>
    </location>
</feature>
<comment type="caution">
    <text evidence="3">The sequence shown here is derived from an EMBL/GenBank/DDBJ whole genome shotgun (WGS) entry which is preliminary data.</text>
</comment>
<evidence type="ECO:0000313" key="4">
    <source>
        <dbReference type="Proteomes" id="UP001519310"/>
    </source>
</evidence>
<dbReference type="Proteomes" id="UP001519310">
    <property type="component" value="Unassembled WGS sequence"/>
</dbReference>
<dbReference type="InterPro" id="IPR010982">
    <property type="entry name" value="Lambda_DNA-bd_dom_sf"/>
</dbReference>
<proteinExistence type="predicted"/>
<dbReference type="PROSITE" id="PS50943">
    <property type="entry name" value="HTH_CROC1"/>
    <property type="match status" value="1"/>
</dbReference>
<dbReference type="RefSeq" id="WP_229920247.1">
    <property type="nucleotide sequence ID" value="NZ_BMVL01000003.1"/>
</dbReference>
<organism evidence="3 4">
    <name type="scientific">Streptomyces avidinii</name>
    <dbReference type="NCBI Taxonomy" id="1895"/>
    <lineage>
        <taxon>Bacteria</taxon>
        <taxon>Bacillati</taxon>
        <taxon>Actinomycetota</taxon>
        <taxon>Actinomycetes</taxon>
        <taxon>Kitasatosporales</taxon>
        <taxon>Streptomycetaceae</taxon>
        <taxon>Streptomyces</taxon>
    </lineage>
</organism>
<name>A0ABS4L512_STRAV</name>
<dbReference type="SUPFAM" id="SSF47413">
    <property type="entry name" value="lambda repressor-like DNA-binding domains"/>
    <property type="match status" value="2"/>
</dbReference>
<evidence type="ECO:0000259" key="2">
    <source>
        <dbReference type="PROSITE" id="PS50943"/>
    </source>
</evidence>
<sequence>MHSTPFSPAGARSARARMGLTEAQVAHSMAACGAPVHPQSVLAWEQGVQVPSDRQLFALADVLWCDATALMGIEPRTLAEHRLARRLTVERLAYRMGMDPAEYRAAESAQHRNGDARQTRALVEALGLSLSALIGIMGRVDELAQHLRSAVDGRWKPHVEPVSEIVVVDATAVGDALRAMHAEFAAFSERYMGHLVARNDDARLKEIAAERAAYLRRLVDHFWELIGEAGEAPPFAPGNALRPAGRGRPMRSRSASVGGCAEMRCGRPLFADVVPVDLHGAAAGEDVEEQVQRDGRQGAQRDPAVEHRPQAVRRSRRGRAGGGGAVRRPGASAFGRSGRRPGGRTDGAFLPSLPCLREVGE</sequence>
<accession>A0ABS4L512</accession>
<gene>
    <name evidence="3" type="ORF">J2Z77_003006</name>
</gene>
<dbReference type="CDD" id="cd00093">
    <property type="entry name" value="HTH_XRE"/>
    <property type="match status" value="1"/>
</dbReference>
<dbReference type="EMBL" id="JAGGLQ010000004">
    <property type="protein sequence ID" value="MBP2037206.1"/>
    <property type="molecule type" value="Genomic_DNA"/>
</dbReference>
<feature type="region of interest" description="Disordered" evidence="1">
    <location>
        <begin position="286"/>
        <end position="361"/>
    </location>
</feature>
<dbReference type="SMART" id="SM00530">
    <property type="entry name" value="HTH_XRE"/>
    <property type="match status" value="2"/>
</dbReference>
<dbReference type="InterPro" id="IPR001387">
    <property type="entry name" value="Cro/C1-type_HTH"/>
</dbReference>
<reference evidence="3 4" key="1">
    <citation type="submission" date="2021-03" db="EMBL/GenBank/DDBJ databases">
        <title>Genomic Encyclopedia of Type Strains, Phase IV (KMG-IV): sequencing the most valuable type-strain genomes for metagenomic binning, comparative biology and taxonomic classification.</title>
        <authorList>
            <person name="Goeker M."/>
        </authorList>
    </citation>
    <scope>NUCLEOTIDE SEQUENCE [LARGE SCALE GENOMIC DNA]</scope>
    <source>
        <strain evidence="3 4">DSM 40526</strain>
    </source>
</reference>
<evidence type="ECO:0000313" key="3">
    <source>
        <dbReference type="EMBL" id="MBP2037206.1"/>
    </source>
</evidence>
<dbReference type="Gene3D" id="1.10.260.40">
    <property type="entry name" value="lambda repressor-like DNA-binding domains"/>
    <property type="match status" value="2"/>
</dbReference>